<comment type="caution">
    <text evidence="6">Lacks conserved residue(s) required for the propagation of feature annotation.</text>
</comment>
<dbReference type="EC" id="1.7.1.17" evidence="6"/>
<keyword evidence="1 6" id="KW-0285">Flavoprotein</keyword>
<dbReference type="RefSeq" id="WP_142506358.1">
    <property type="nucleotide sequence ID" value="NZ_FXTI01000010.1"/>
</dbReference>
<dbReference type="Proteomes" id="UP000315636">
    <property type="component" value="Unassembled WGS sequence"/>
</dbReference>
<dbReference type="Gene3D" id="3.40.50.360">
    <property type="match status" value="1"/>
</dbReference>
<comment type="function">
    <text evidence="6">Also exhibits azoreductase activity. Catalyzes the reductive cleavage of the azo bond in aromatic azo compounds to the corresponding amines.</text>
</comment>
<sequence length="219" mass="24021">MGKVLYITANPKAAKDSYSLTVADEVIRTYRKINSADEVIHLDLFQEEIPLIDGDILEAWGKLGSGASFESLTDSQQKKVARQNELLEQFMEADRYVIAIPMWNFGVPPLMKAYIDNVAIAGKTFKYTEEGPVGLLQGKKALIVQASGGVYSEGPAAELDFASRSLKAVLNLVGVTDVETVYVEGVSQYPDQVDEIREKAIKQANEKAKTFAQDTVVPS</sequence>
<comment type="cofactor">
    <cofactor evidence="6">
        <name>FMN</name>
        <dbReference type="ChEBI" id="CHEBI:58210"/>
    </cofactor>
    <text evidence="6">Binds 1 FMN per subunit.</text>
</comment>
<dbReference type="GO" id="GO:0016655">
    <property type="term" value="F:oxidoreductase activity, acting on NAD(P)H, quinone or similar compound as acceptor"/>
    <property type="evidence" value="ECO:0007669"/>
    <property type="project" value="InterPro"/>
</dbReference>
<proteinExistence type="inferred from homology"/>
<evidence type="ECO:0000256" key="6">
    <source>
        <dbReference type="HAMAP-Rule" id="MF_01216"/>
    </source>
</evidence>
<dbReference type="InterPro" id="IPR029039">
    <property type="entry name" value="Flavoprotein-like_sf"/>
</dbReference>
<dbReference type="HAMAP" id="MF_01216">
    <property type="entry name" value="Azoreductase_type1"/>
    <property type="match status" value="1"/>
</dbReference>
<evidence type="ECO:0000313" key="8">
    <source>
        <dbReference type="EMBL" id="SMO86544.1"/>
    </source>
</evidence>
<evidence type="ECO:0000256" key="3">
    <source>
        <dbReference type="ARBA" id="ARBA00023002"/>
    </source>
</evidence>
<feature type="binding site" evidence="6">
    <location>
        <begin position="17"/>
        <end position="19"/>
    </location>
    <ligand>
        <name>FMN</name>
        <dbReference type="ChEBI" id="CHEBI:58210"/>
    </ligand>
</feature>
<organism evidence="8 9">
    <name type="scientific">Melghirimyces algeriensis</name>
    <dbReference type="NCBI Taxonomy" id="910412"/>
    <lineage>
        <taxon>Bacteria</taxon>
        <taxon>Bacillati</taxon>
        <taxon>Bacillota</taxon>
        <taxon>Bacilli</taxon>
        <taxon>Bacillales</taxon>
        <taxon>Thermoactinomycetaceae</taxon>
        <taxon>Melghirimyces</taxon>
    </lineage>
</organism>
<dbReference type="GO" id="GO:0009055">
    <property type="term" value="F:electron transfer activity"/>
    <property type="evidence" value="ECO:0007669"/>
    <property type="project" value="UniProtKB-UniRule"/>
</dbReference>
<keyword evidence="2 6" id="KW-0288">FMN</keyword>
<dbReference type="InterPro" id="IPR050104">
    <property type="entry name" value="FMN-dep_NADH:Q_OxRdtase_AzoR1"/>
</dbReference>
<name>A0A521ERI5_9BACL</name>
<comment type="subunit">
    <text evidence="6">Homodimer.</text>
</comment>
<dbReference type="InterPro" id="IPR023048">
    <property type="entry name" value="NADH:quinone_OxRdtase_FMN_depd"/>
</dbReference>
<feature type="binding site" evidence="6">
    <location>
        <begin position="102"/>
        <end position="105"/>
    </location>
    <ligand>
        <name>FMN</name>
        <dbReference type="ChEBI" id="CHEBI:58210"/>
    </ligand>
</feature>
<evidence type="ECO:0000256" key="2">
    <source>
        <dbReference type="ARBA" id="ARBA00022643"/>
    </source>
</evidence>
<dbReference type="PANTHER" id="PTHR43741:SF7">
    <property type="entry name" value="FMN-DEPENDENT NADH:QUINONE OXIDOREDUCTASE"/>
    <property type="match status" value="1"/>
</dbReference>
<dbReference type="EC" id="1.6.5.-" evidence="6"/>
<evidence type="ECO:0000313" key="9">
    <source>
        <dbReference type="Proteomes" id="UP000315636"/>
    </source>
</evidence>
<dbReference type="EMBL" id="FXTI01000010">
    <property type="protein sequence ID" value="SMO86544.1"/>
    <property type="molecule type" value="Genomic_DNA"/>
</dbReference>
<dbReference type="AlphaFoldDB" id="A0A521ERI5"/>
<comment type="function">
    <text evidence="6">Quinone reductase that provides resistance to thiol-specific stress caused by electrophilic quinones.</text>
</comment>
<gene>
    <name evidence="6" type="primary">azoR</name>
    <name evidence="8" type="ORF">SAMN06264849_11079</name>
</gene>
<reference evidence="8 9" key="1">
    <citation type="submission" date="2017-05" db="EMBL/GenBank/DDBJ databases">
        <authorList>
            <person name="Varghese N."/>
            <person name="Submissions S."/>
        </authorList>
    </citation>
    <scope>NUCLEOTIDE SEQUENCE [LARGE SCALE GENOMIC DNA]</scope>
    <source>
        <strain evidence="8 9">DSM 45474</strain>
    </source>
</reference>
<comment type="catalytic activity">
    <reaction evidence="6">
        <text>2 a quinone + NADH + H(+) = 2 a 1,4-benzosemiquinone + NAD(+)</text>
        <dbReference type="Rhea" id="RHEA:65952"/>
        <dbReference type="ChEBI" id="CHEBI:15378"/>
        <dbReference type="ChEBI" id="CHEBI:57540"/>
        <dbReference type="ChEBI" id="CHEBI:57945"/>
        <dbReference type="ChEBI" id="CHEBI:132124"/>
        <dbReference type="ChEBI" id="CHEBI:134225"/>
    </reaction>
</comment>
<dbReference type="InterPro" id="IPR003680">
    <property type="entry name" value="Flavodoxin_fold"/>
</dbReference>
<dbReference type="NCBIfam" id="NF010075">
    <property type="entry name" value="PRK13556.1"/>
    <property type="match status" value="1"/>
</dbReference>
<dbReference type="OrthoDB" id="9805013at2"/>
<dbReference type="GO" id="GO:0016652">
    <property type="term" value="F:oxidoreductase activity, acting on NAD(P)H as acceptor"/>
    <property type="evidence" value="ECO:0007669"/>
    <property type="project" value="UniProtKB-UniRule"/>
</dbReference>
<dbReference type="SUPFAM" id="SSF52218">
    <property type="entry name" value="Flavoproteins"/>
    <property type="match status" value="1"/>
</dbReference>
<keyword evidence="4 6" id="KW-0520">NAD</keyword>
<dbReference type="PANTHER" id="PTHR43741">
    <property type="entry name" value="FMN-DEPENDENT NADH-AZOREDUCTASE 1"/>
    <property type="match status" value="1"/>
</dbReference>
<keyword evidence="9" id="KW-1185">Reference proteome</keyword>
<evidence type="ECO:0000259" key="7">
    <source>
        <dbReference type="Pfam" id="PF02525"/>
    </source>
</evidence>
<evidence type="ECO:0000256" key="4">
    <source>
        <dbReference type="ARBA" id="ARBA00023027"/>
    </source>
</evidence>
<dbReference type="GO" id="GO:0010181">
    <property type="term" value="F:FMN binding"/>
    <property type="evidence" value="ECO:0007669"/>
    <property type="project" value="UniProtKB-UniRule"/>
</dbReference>
<evidence type="ECO:0000256" key="5">
    <source>
        <dbReference type="ARBA" id="ARBA00048542"/>
    </source>
</evidence>
<dbReference type="Pfam" id="PF02525">
    <property type="entry name" value="Flavodoxin_2"/>
    <property type="match status" value="1"/>
</dbReference>
<keyword evidence="3 6" id="KW-0560">Oxidoreductase</keyword>
<evidence type="ECO:0000256" key="1">
    <source>
        <dbReference type="ARBA" id="ARBA00022630"/>
    </source>
</evidence>
<protein>
    <recommendedName>
        <fullName evidence="6">FMN dependent NADH:quinone oxidoreductase</fullName>
        <ecNumber evidence="6">1.6.5.-</ecNumber>
    </recommendedName>
    <alternativeName>
        <fullName evidence="6">Azo-dye reductase</fullName>
    </alternativeName>
    <alternativeName>
        <fullName evidence="6">FMN-dependent NADH-azo compound oxidoreductase</fullName>
    </alternativeName>
    <alternativeName>
        <fullName evidence="6">FMN-dependent NADH-azoreductase</fullName>
        <ecNumber evidence="6">1.7.1.17</ecNumber>
    </alternativeName>
</protein>
<comment type="catalytic activity">
    <reaction evidence="5">
        <text>N,N-dimethyl-1,4-phenylenediamine + anthranilate + 2 NAD(+) = 2-(4-dimethylaminophenyl)diazenylbenzoate + 2 NADH + 2 H(+)</text>
        <dbReference type="Rhea" id="RHEA:55872"/>
        <dbReference type="ChEBI" id="CHEBI:15378"/>
        <dbReference type="ChEBI" id="CHEBI:15783"/>
        <dbReference type="ChEBI" id="CHEBI:16567"/>
        <dbReference type="ChEBI" id="CHEBI:57540"/>
        <dbReference type="ChEBI" id="CHEBI:57945"/>
        <dbReference type="ChEBI" id="CHEBI:71579"/>
        <dbReference type="EC" id="1.7.1.17"/>
    </reaction>
    <physiologicalReaction direction="right-to-left" evidence="5">
        <dbReference type="Rhea" id="RHEA:55874"/>
    </physiologicalReaction>
</comment>
<accession>A0A521ERI5</accession>
<feature type="domain" description="Flavodoxin-like fold" evidence="7">
    <location>
        <begin position="3"/>
        <end position="207"/>
    </location>
</feature>
<comment type="similarity">
    <text evidence="6">Belongs to the azoreductase type 1 family.</text>
</comment>